<dbReference type="GO" id="GO:0016491">
    <property type="term" value="F:oxidoreductase activity"/>
    <property type="evidence" value="ECO:0007669"/>
    <property type="project" value="UniProtKB-KW"/>
</dbReference>
<dbReference type="RefSeq" id="WP_066496588.1">
    <property type="nucleotide sequence ID" value="NZ_BJMO01000069.1"/>
</dbReference>
<protein>
    <submittedName>
        <fullName evidence="6">Amine oxidase</fullName>
    </submittedName>
</protein>
<dbReference type="PRINTS" id="PR00757">
    <property type="entry name" value="AMINEOXDASEF"/>
</dbReference>
<dbReference type="PATRIC" id="fig|37927.3.peg.1278"/>
<organism evidence="6 7">
    <name type="scientific">Sinomonas atrocyanea</name>
    <dbReference type="NCBI Taxonomy" id="37927"/>
    <lineage>
        <taxon>Bacteria</taxon>
        <taxon>Bacillati</taxon>
        <taxon>Actinomycetota</taxon>
        <taxon>Actinomycetes</taxon>
        <taxon>Micrococcales</taxon>
        <taxon>Micrococcaceae</taxon>
        <taxon>Sinomonas</taxon>
    </lineage>
</organism>
<evidence type="ECO:0000256" key="4">
    <source>
        <dbReference type="PIRSR" id="PIRSR601613-1"/>
    </source>
</evidence>
<dbReference type="PANTHER" id="PTHR43563">
    <property type="entry name" value="AMINE OXIDASE"/>
    <property type="match status" value="1"/>
</dbReference>
<feature type="binding site" evidence="4">
    <location>
        <begin position="34"/>
        <end position="35"/>
    </location>
    <ligand>
        <name>FAD</name>
        <dbReference type="ChEBI" id="CHEBI:57692"/>
    </ligand>
</feature>
<evidence type="ECO:0000256" key="2">
    <source>
        <dbReference type="ARBA" id="ARBA00005995"/>
    </source>
</evidence>
<dbReference type="Gene3D" id="3.90.660.10">
    <property type="match status" value="1"/>
</dbReference>
<dbReference type="InterPro" id="IPR050703">
    <property type="entry name" value="Flavin_MAO"/>
</dbReference>
<proteinExistence type="inferred from homology"/>
<dbReference type="AlphaFoldDB" id="A0A126ZZV3"/>
<dbReference type="InterPro" id="IPR002937">
    <property type="entry name" value="Amino_oxidase"/>
</dbReference>
<gene>
    <name evidence="6" type="ORF">SA2016_1233</name>
</gene>
<feature type="binding site" evidence="4">
    <location>
        <position position="328"/>
    </location>
    <ligand>
        <name>substrate</name>
    </ligand>
</feature>
<evidence type="ECO:0000256" key="1">
    <source>
        <dbReference type="ARBA" id="ARBA00001974"/>
    </source>
</evidence>
<dbReference type="EMBL" id="CP014518">
    <property type="protein sequence ID" value="AMM31915.1"/>
    <property type="molecule type" value="Genomic_DNA"/>
</dbReference>
<sequence>MQNTSDVIVIGAGFAGLVAARELGRKGLSVQILEARDRIAGRTWLEPRMGRTLELGGTWVHWSQPHVWAELTRYGIGVVTAPEFEKAYWHADGRLHAGTPDELMAILDGPNRSFLAPSRQLIPLPYEPLSNPAVKEADQLTVAEKIDELGLDTVADELMRSFWALNFNGRIQDAAYTQALRWAAAAFHEWPVMFETCATYKVQGGTQALARAILDDSGATLTLNTPVAQVRHDEKGAVAVGRDGTEYTARAMVVTVPLHTLDGIRFEPELSAGKREAAERGQLGLGAKLWVKVKGRHERFVAMGPQEWPLNFVQAEYLDAESTTLVAFGPDGRAVDVEDAAAAQEILRRWIPEIEVLEVSGHSWVEDEYARETWPMHRAGYLSESLSELQRPEGRIHLAGSDYANGWGGFIDGAIESGLTAARNITEQLHIRQRQQAANPARWAG</sequence>
<dbReference type="InterPro" id="IPR001613">
    <property type="entry name" value="Flavin_amine_oxidase"/>
</dbReference>
<feature type="binding site" evidence="4">
    <location>
        <position position="227"/>
    </location>
    <ligand>
        <name>FAD</name>
        <dbReference type="ChEBI" id="CHEBI:57692"/>
    </ligand>
</feature>
<dbReference type="Pfam" id="PF01593">
    <property type="entry name" value="Amino_oxidase"/>
    <property type="match status" value="1"/>
</dbReference>
<dbReference type="KEGG" id="satk:SA2016_1233"/>
<dbReference type="Proteomes" id="UP000070134">
    <property type="component" value="Chromosome"/>
</dbReference>
<reference evidence="6 7" key="1">
    <citation type="submission" date="2016-02" db="EMBL/GenBank/DDBJ databases">
        <title>Complete genome of Sinomonas atrocyanea KCTC 3377.</title>
        <authorList>
            <person name="Kim K.M."/>
        </authorList>
    </citation>
    <scope>NUCLEOTIDE SEQUENCE [LARGE SCALE GENOMIC DNA]</scope>
    <source>
        <strain evidence="6 7">KCTC 3377</strain>
    </source>
</reference>
<comment type="cofactor">
    <cofactor evidence="1">
        <name>FAD</name>
        <dbReference type="ChEBI" id="CHEBI:57692"/>
    </cofactor>
</comment>
<evidence type="ECO:0000313" key="7">
    <source>
        <dbReference type="Proteomes" id="UP000070134"/>
    </source>
</evidence>
<dbReference type="SUPFAM" id="SSF51905">
    <property type="entry name" value="FAD/NAD(P)-binding domain"/>
    <property type="match status" value="1"/>
</dbReference>
<dbReference type="Gene3D" id="1.10.405.10">
    <property type="entry name" value="Guanine Nucleotide Dissociation Inhibitor, domain 1"/>
    <property type="match status" value="1"/>
</dbReference>
<evidence type="ECO:0000256" key="3">
    <source>
        <dbReference type="ARBA" id="ARBA00023002"/>
    </source>
</evidence>
<dbReference type="InterPro" id="IPR036188">
    <property type="entry name" value="FAD/NAD-bd_sf"/>
</dbReference>
<dbReference type="Gene3D" id="3.50.50.60">
    <property type="entry name" value="FAD/NAD(P)-binding domain"/>
    <property type="match status" value="1"/>
</dbReference>
<name>A0A126ZZV3_9MICC</name>
<feature type="domain" description="Amine oxidase" evidence="5">
    <location>
        <begin position="14"/>
        <end position="425"/>
    </location>
</feature>
<dbReference type="PANTHER" id="PTHR43563:SF1">
    <property type="entry name" value="AMINE OXIDASE [FLAVIN-CONTAINING] B"/>
    <property type="match status" value="1"/>
</dbReference>
<evidence type="ECO:0000259" key="5">
    <source>
        <dbReference type="Pfam" id="PF01593"/>
    </source>
</evidence>
<dbReference type="OrthoDB" id="337830at2"/>
<comment type="similarity">
    <text evidence="2">Belongs to the flavin monoamine oxidase family.</text>
</comment>
<keyword evidence="7" id="KW-1185">Reference proteome</keyword>
<dbReference type="STRING" id="37927.SA2016_1233"/>
<accession>A0A126ZZV3</accession>
<evidence type="ECO:0000313" key="6">
    <source>
        <dbReference type="EMBL" id="AMM31915.1"/>
    </source>
</evidence>
<keyword evidence="3" id="KW-0560">Oxidoreductase</keyword>